<dbReference type="InterPro" id="IPR011059">
    <property type="entry name" value="Metal-dep_hydrolase_composite"/>
</dbReference>
<keyword evidence="2" id="KW-0378">Hydrolase</keyword>
<dbReference type="InterPro" id="IPR006680">
    <property type="entry name" value="Amidohydro-rel"/>
</dbReference>
<organism evidence="4 5">
    <name type="scientific">Streptomyces brasiliscabiei</name>
    <dbReference type="NCBI Taxonomy" id="2736302"/>
    <lineage>
        <taxon>Bacteria</taxon>
        <taxon>Bacillati</taxon>
        <taxon>Actinomycetota</taxon>
        <taxon>Actinomycetes</taxon>
        <taxon>Kitasatosporales</taxon>
        <taxon>Streptomycetaceae</taxon>
        <taxon>Streptomyces</taxon>
    </lineage>
</organism>
<dbReference type="EMBL" id="JBBAYM010000921">
    <property type="protein sequence ID" value="MEI5617663.1"/>
    <property type="molecule type" value="Genomic_DNA"/>
</dbReference>
<evidence type="ECO:0000256" key="1">
    <source>
        <dbReference type="ARBA" id="ARBA00010716"/>
    </source>
</evidence>
<name>A0ABU8GWX1_9ACTN</name>
<keyword evidence="5" id="KW-1185">Reference proteome</keyword>
<comment type="caution">
    <text evidence="4">The sequence shown here is derived from an EMBL/GenBank/DDBJ whole genome shotgun (WGS) entry which is preliminary data.</text>
</comment>
<evidence type="ECO:0000259" key="3">
    <source>
        <dbReference type="Pfam" id="PF01979"/>
    </source>
</evidence>
<dbReference type="InterPro" id="IPR032466">
    <property type="entry name" value="Metal_Hydrolase"/>
</dbReference>
<gene>
    <name evidence="4" type="ORF">WB403_52120</name>
</gene>
<protein>
    <submittedName>
        <fullName evidence="4">Amidohydrolase family protein</fullName>
    </submittedName>
</protein>
<comment type="similarity">
    <text evidence="1">Belongs to the metallo-dependent hydrolases superfamily. NagA family.</text>
</comment>
<evidence type="ECO:0000256" key="2">
    <source>
        <dbReference type="ARBA" id="ARBA00022801"/>
    </source>
</evidence>
<dbReference type="SUPFAM" id="SSF51556">
    <property type="entry name" value="Metallo-dependent hydrolases"/>
    <property type="match status" value="1"/>
</dbReference>
<dbReference type="Proteomes" id="UP001365781">
    <property type="component" value="Unassembled WGS sequence"/>
</dbReference>
<dbReference type="Pfam" id="PF01979">
    <property type="entry name" value="Amidohydro_1"/>
    <property type="match status" value="1"/>
</dbReference>
<feature type="non-terminal residue" evidence="4">
    <location>
        <position position="1"/>
    </location>
</feature>
<accession>A0ABU8GWX1</accession>
<evidence type="ECO:0000313" key="5">
    <source>
        <dbReference type="Proteomes" id="UP001365781"/>
    </source>
</evidence>
<dbReference type="Gene3D" id="2.30.40.10">
    <property type="entry name" value="Urease, subunit C, domain 1"/>
    <property type="match status" value="1"/>
</dbReference>
<dbReference type="PANTHER" id="PTHR11113:SF14">
    <property type="entry name" value="N-ACETYLGLUCOSAMINE-6-PHOSPHATE DEACETYLASE"/>
    <property type="match status" value="1"/>
</dbReference>
<reference evidence="4 5" key="1">
    <citation type="submission" date="2024-03" db="EMBL/GenBank/DDBJ databases">
        <title>First Report of Pectobacterium brasiliscabiei causing potato scab in china.</title>
        <authorList>
            <person name="Handique U."/>
        </authorList>
    </citation>
    <scope>NUCLEOTIDE SEQUENCE [LARGE SCALE GENOMIC DNA]</scope>
    <source>
        <strain evidence="4 5">ZRIMU1503</strain>
    </source>
</reference>
<evidence type="ECO:0000313" key="4">
    <source>
        <dbReference type="EMBL" id="MEI5617663.1"/>
    </source>
</evidence>
<proteinExistence type="inferred from homology"/>
<feature type="domain" description="Amidohydrolase-related" evidence="3">
    <location>
        <begin position="7"/>
        <end position="74"/>
    </location>
</feature>
<dbReference type="PANTHER" id="PTHR11113">
    <property type="entry name" value="N-ACETYLGLUCOSAMINE-6-PHOSPHATE DEACETYLASE"/>
    <property type="match status" value="1"/>
</dbReference>
<sequence>YRDGKCVDENGTLGGSALTMIEAVQNTVEHAGIALDEALRMATLYPATAIGVESKLGRIKKGMVANLAVFDRDFNVK</sequence>
<dbReference type="Gene3D" id="3.20.20.140">
    <property type="entry name" value="Metal-dependent hydrolases"/>
    <property type="match status" value="1"/>
</dbReference>
<feature type="non-terminal residue" evidence="4">
    <location>
        <position position="77"/>
    </location>
</feature>